<keyword evidence="2" id="KW-1185">Reference proteome</keyword>
<evidence type="ECO:0000313" key="1">
    <source>
        <dbReference type="EMBL" id="KTD63146.1"/>
    </source>
</evidence>
<dbReference type="Proteomes" id="UP000054703">
    <property type="component" value="Unassembled WGS sequence"/>
</dbReference>
<organism evidence="1 2">
    <name type="scientific">Legionella santicrucis</name>
    <dbReference type="NCBI Taxonomy" id="45074"/>
    <lineage>
        <taxon>Bacteria</taxon>
        <taxon>Pseudomonadati</taxon>
        <taxon>Pseudomonadota</taxon>
        <taxon>Gammaproteobacteria</taxon>
        <taxon>Legionellales</taxon>
        <taxon>Legionellaceae</taxon>
        <taxon>Legionella</taxon>
    </lineage>
</organism>
<comment type="caution">
    <text evidence="1">The sequence shown here is derived from an EMBL/GenBank/DDBJ whole genome shotgun (WGS) entry which is preliminary data.</text>
</comment>
<reference evidence="1 2" key="1">
    <citation type="submission" date="2015-11" db="EMBL/GenBank/DDBJ databases">
        <title>Genomic analysis of 38 Legionella species identifies large and diverse effector repertoires.</title>
        <authorList>
            <person name="Burstein D."/>
            <person name="Amaro F."/>
            <person name="Zusman T."/>
            <person name="Lifshitz Z."/>
            <person name="Cohen O."/>
            <person name="Gilbert J.A."/>
            <person name="Pupko T."/>
            <person name="Shuman H.A."/>
            <person name="Segal G."/>
        </authorList>
    </citation>
    <scope>NUCLEOTIDE SEQUENCE [LARGE SCALE GENOMIC DNA]</scope>
    <source>
        <strain evidence="1 2">SC-63-C7</strain>
    </source>
</reference>
<protein>
    <submittedName>
        <fullName evidence="1">Uncharacterized protein</fullName>
    </submittedName>
</protein>
<dbReference type="RefSeq" id="WP_058513897.1">
    <property type="nucleotide sequence ID" value="NZ_CAAAIH010000050.1"/>
</dbReference>
<dbReference type="PATRIC" id="fig|45074.5.peg.1595"/>
<accession>A0A0W0Z1Z8</accession>
<dbReference type="EMBL" id="LNYU01000031">
    <property type="protein sequence ID" value="KTD63146.1"/>
    <property type="molecule type" value="Genomic_DNA"/>
</dbReference>
<dbReference type="AlphaFoldDB" id="A0A0W0Z1Z8"/>
<name>A0A0W0Z1Z8_9GAMM</name>
<sequence length="157" mass="18296">MVSPHIKRIQLPKFLEHTARGEQNDAENLLKANLDAQFLLASESFTDYSGRTFHCTAFEYAYWAKDIHMCRMLKSYMDEATKTEMLRRCEDIEENGLTYLQNSEVKKTSHFDLAPLMIALQDYINGYDDWEANENILALQAAWLKVGLQQREIPALW</sequence>
<evidence type="ECO:0000313" key="2">
    <source>
        <dbReference type="Proteomes" id="UP000054703"/>
    </source>
</evidence>
<gene>
    <name evidence="1" type="ORF">Lsan_1500</name>
</gene>
<dbReference type="OrthoDB" id="5653210at2"/>
<proteinExistence type="predicted"/>